<comment type="caution">
    <text evidence="3">The sequence shown here is derived from an EMBL/GenBank/DDBJ whole genome shotgun (WGS) entry which is preliminary data.</text>
</comment>
<dbReference type="InterPro" id="IPR018541">
    <property type="entry name" value="Ftsk_gamma"/>
</dbReference>
<keyword evidence="4" id="KW-1185">Reference proteome</keyword>
<name>A0A7Z8Y5M2_9CAUL</name>
<accession>A0A7Z8Y5M2</accession>
<feature type="region of interest" description="Disordered" evidence="1">
    <location>
        <begin position="46"/>
        <end position="89"/>
    </location>
</feature>
<dbReference type="InterPro" id="IPR036390">
    <property type="entry name" value="WH_DNA-bd_sf"/>
</dbReference>
<dbReference type="RefSeq" id="WP_154725446.1">
    <property type="nucleotide sequence ID" value="NZ_UXHF01000006.1"/>
</dbReference>
<sequence>MPTSSPDDYATAVQIVTTERDASVSFLQRRMGISYSEAASLITRMERSGVVSPRPANRPREILTPPAPRTPEDGRTIQTPEDGRPVHTR</sequence>
<feature type="domain" description="FtsK gamma" evidence="2">
    <location>
        <begin position="4"/>
        <end position="67"/>
    </location>
</feature>
<dbReference type="AlphaFoldDB" id="A0A7Z8Y5M2"/>
<gene>
    <name evidence="3" type="primary">ftsK_1</name>
    <name evidence="3" type="ORF">BREV_BREV_00481</name>
</gene>
<feature type="compositionally biased region" description="Basic and acidic residues" evidence="1">
    <location>
        <begin position="70"/>
        <end position="89"/>
    </location>
</feature>
<evidence type="ECO:0000259" key="2">
    <source>
        <dbReference type="SMART" id="SM00843"/>
    </source>
</evidence>
<protein>
    <submittedName>
        <fullName evidence="3">DNA translocase FtsK</fullName>
    </submittedName>
</protein>
<dbReference type="Gene3D" id="1.10.10.10">
    <property type="entry name" value="Winged helix-like DNA-binding domain superfamily/Winged helix DNA-binding domain"/>
    <property type="match status" value="1"/>
</dbReference>
<dbReference type="SUPFAM" id="SSF46785">
    <property type="entry name" value="Winged helix' DNA-binding domain"/>
    <property type="match status" value="1"/>
</dbReference>
<evidence type="ECO:0000256" key="1">
    <source>
        <dbReference type="SAM" id="MobiDB-lite"/>
    </source>
</evidence>
<evidence type="ECO:0000313" key="3">
    <source>
        <dbReference type="EMBL" id="VDC51412.1"/>
    </source>
</evidence>
<dbReference type="InterPro" id="IPR036388">
    <property type="entry name" value="WH-like_DNA-bd_sf"/>
</dbReference>
<dbReference type="Proteomes" id="UP000289220">
    <property type="component" value="Unassembled WGS sequence"/>
</dbReference>
<organism evidence="3 4">
    <name type="scientific">Brevundimonas mediterranea</name>
    <dbReference type="NCBI Taxonomy" id="74329"/>
    <lineage>
        <taxon>Bacteria</taxon>
        <taxon>Pseudomonadati</taxon>
        <taxon>Pseudomonadota</taxon>
        <taxon>Alphaproteobacteria</taxon>
        <taxon>Caulobacterales</taxon>
        <taxon>Caulobacteraceae</taxon>
        <taxon>Brevundimonas</taxon>
    </lineage>
</organism>
<reference evidence="3 4" key="1">
    <citation type="submission" date="2018-11" db="EMBL/GenBank/DDBJ databases">
        <authorList>
            <person name="Peiro R."/>
            <person name="Begona"/>
            <person name="Cbmso G."/>
            <person name="Lopez M."/>
            <person name="Gonzalez S."/>
            <person name="Sacristan E."/>
            <person name="Castillo E."/>
        </authorList>
    </citation>
    <scope>NUCLEOTIDE SEQUENCE [LARGE SCALE GENOMIC DNA]</scope>
    <source>
        <strain evidence="3">Brev_genome</strain>
    </source>
</reference>
<dbReference type="SMART" id="SM00843">
    <property type="entry name" value="Ftsk_gamma"/>
    <property type="match status" value="1"/>
</dbReference>
<proteinExistence type="predicted"/>
<dbReference type="EMBL" id="UXHF01000006">
    <property type="protein sequence ID" value="VDC51412.1"/>
    <property type="molecule type" value="Genomic_DNA"/>
</dbReference>
<evidence type="ECO:0000313" key="4">
    <source>
        <dbReference type="Proteomes" id="UP000289220"/>
    </source>
</evidence>
<dbReference type="Pfam" id="PF09397">
    <property type="entry name" value="FtsK_gamma"/>
    <property type="match status" value="1"/>
</dbReference>